<name>X1BIV5_9ZZZZ</name>
<dbReference type="InterPro" id="IPR029063">
    <property type="entry name" value="SAM-dependent_MTases_sf"/>
</dbReference>
<dbReference type="InterPro" id="IPR013216">
    <property type="entry name" value="Methyltransf_11"/>
</dbReference>
<feature type="non-terminal residue" evidence="2">
    <location>
        <position position="130"/>
    </location>
</feature>
<dbReference type="EMBL" id="BART01014031">
    <property type="protein sequence ID" value="GAG84018.1"/>
    <property type="molecule type" value="Genomic_DNA"/>
</dbReference>
<comment type="caution">
    <text evidence="2">The sequence shown here is derived from an EMBL/GenBank/DDBJ whole genome shotgun (WGS) entry which is preliminary data.</text>
</comment>
<sequence>MTPESNEEQLRERTKVWWRKTANLLPWSREGITGDGFATKLLPHLGSKKTLLEIGPGNGRILKAVQELGGRYASYTGLDIGVHKIAFLKQAFEDATHRFILCDAEKFVFEQRFDVVFSSATFKHLYPSFG</sequence>
<dbReference type="SUPFAM" id="SSF53335">
    <property type="entry name" value="S-adenosyl-L-methionine-dependent methyltransferases"/>
    <property type="match status" value="1"/>
</dbReference>
<dbReference type="CDD" id="cd02440">
    <property type="entry name" value="AdoMet_MTases"/>
    <property type="match status" value="1"/>
</dbReference>
<feature type="domain" description="Methyltransferase type 11" evidence="1">
    <location>
        <begin position="52"/>
        <end position="125"/>
    </location>
</feature>
<reference evidence="2" key="1">
    <citation type="journal article" date="2014" name="Front. Microbiol.">
        <title>High frequency of phylogenetically diverse reductive dehalogenase-homologous genes in deep subseafloor sedimentary metagenomes.</title>
        <authorList>
            <person name="Kawai M."/>
            <person name="Futagami T."/>
            <person name="Toyoda A."/>
            <person name="Takaki Y."/>
            <person name="Nishi S."/>
            <person name="Hori S."/>
            <person name="Arai W."/>
            <person name="Tsubouchi T."/>
            <person name="Morono Y."/>
            <person name="Uchiyama I."/>
            <person name="Ito T."/>
            <person name="Fujiyama A."/>
            <person name="Inagaki F."/>
            <person name="Takami H."/>
        </authorList>
    </citation>
    <scope>NUCLEOTIDE SEQUENCE</scope>
    <source>
        <strain evidence="2">Expedition CK06-06</strain>
    </source>
</reference>
<dbReference type="GO" id="GO:0008757">
    <property type="term" value="F:S-adenosylmethionine-dependent methyltransferase activity"/>
    <property type="evidence" value="ECO:0007669"/>
    <property type="project" value="InterPro"/>
</dbReference>
<accession>X1BIV5</accession>
<evidence type="ECO:0000313" key="2">
    <source>
        <dbReference type="EMBL" id="GAG84018.1"/>
    </source>
</evidence>
<gene>
    <name evidence="2" type="ORF">S01H4_28292</name>
</gene>
<dbReference type="Pfam" id="PF08241">
    <property type="entry name" value="Methyltransf_11"/>
    <property type="match status" value="1"/>
</dbReference>
<organism evidence="2">
    <name type="scientific">marine sediment metagenome</name>
    <dbReference type="NCBI Taxonomy" id="412755"/>
    <lineage>
        <taxon>unclassified sequences</taxon>
        <taxon>metagenomes</taxon>
        <taxon>ecological metagenomes</taxon>
    </lineage>
</organism>
<evidence type="ECO:0000259" key="1">
    <source>
        <dbReference type="Pfam" id="PF08241"/>
    </source>
</evidence>
<dbReference type="AlphaFoldDB" id="X1BIV5"/>
<dbReference type="Gene3D" id="3.40.50.150">
    <property type="entry name" value="Vaccinia Virus protein VP39"/>
    <property type="match status" value="1"/>
</dbReference>
<protein>
    <recommendedName>
        <fullName evidence="1">Methyltransferase type 11 domain-containing protein</fullName>
    </recommendedName>
</protein>
<proteinExistence type="predicted"/>